<dbReference type="InterPro" id="IPR041483">
    <property type="entry name" value="TetR_C_34"/>
</dbReference>
<proteinExistence type="predicted"/>
<dbReference type="Proteomes" id="UP001501705">
    <property type="component" value="Unassembled WGS sequence"/>
</dbReference>
<evidence type="ECO:0000256" key="1">
    <source>
        <dbReference type="ARBA" id="ARBA00023125"/>
    </source>
</evidence>
<dbReference type="Pfam" id="PF17929">
    <property type="entry name" value="TetR_C_34"/>
    <property type="match status" value="1"/>
</dbReference>
<dbReference type="EMBL" id="BAAAPH010000013">
    <property type="protein sequence ID" value="GAA1581728.1"/>
    <property type="molecule type" value="Genomic_DNA"/>
</dbReference>
<dbReference type="SUPFAM" id="SSF46689">
    <property type="entry name" value="Homeodomain-like"/>
    <property type="match status" value="1"/>
</dbReference>
<reference evidence="5" key="1">
    <citation type="journal article" date="2019" name="Int. J. Syst. Evol. Microbiol.">
        <title>The Global Catalogue of Microorganisms (GCM) 10K type strain sequencing project: providing services to taxonomists for standard genome sequencing and annotation.</title>
        <authorList>
            <consortium name="The Broad Institute Genomics Platform"/>
            <consortium name="The Broad Institute Genome Sequencing Center for Infectious Disease"/>
            <person name="Wu L."/>
            <person name="Ma J."/>
        </authorList>
    </citation>
    <scope>NUCLEOTIDE SEQUENCE [LARGE SCALE GENOMIC DNA]</scope>
    <source>
        <strain evidence="5">JCM 15572</strain>
    </source>
</reference>
<evidence type="ECO:0000259" key="3">
    <source>
        <dbReference type="PROSITE" id="PS50977"/>
    </source>
</evidence>
<protein>
    <submittedName>
        <fullName evidence="4">TetR family transcriptional regulator</fullName>
    </submittedName>
</protein>
<accession>A0ABP4PIJ1</accession>
<evidence type="ECO:0000313" key="5">
    <source>
        <dbReference type="Proteomes" id="UP001501705"/>
    </source>
</evidence>
<feature type="domain" description="HTH tetR-type" evidence="3">
    <location>
        <begin position="13"/>
        <end position="73"/>
    </location>
</feature>
<dbReference type="RefSeq" id="WP_344235504.1">
    <property type="nucleotide sequence ID" value="NZ_BAAAPH010000013.1"/>
</dbReference>
<keyword evidence="5" id="KW-1185">Reference proteome</keyword>
<comment type="caution">
    <text evidence="4">The sequence shown here is derived from an EMBL/GenBank/DDBJ whole genome shotgun (WGS) entry which is preliminary data.</text>
</comment>
<evidence type="ECO:0000256" key="2">
    <source>
        <dbReference type="PROSITE-ProRule" id="PRU00335"/>
    </source>
</evidence>
<feature type="DNA-binding region" description="H-T-H motif" evidence="2">
    <location>
        <begin position="36"/>
        <end position="55"/>
    </location>
</feature>
<gene>
    <name evidence="4" type="ORF">GCM10009804_42920</name>
</gene>
<dbReference type="InterPro" id="IPR009057">
    <property type="entry name" value="Homeodomain-like_sf"/>
</dbReference>
<dbReference type="InterPro" id="IPR001647">
    <property type="entry name" value="HTH_TetR"/>
</dbReference>
<dbReference type="PROSITE" id="PS50977">
    <property type="entry name" value="HTH_TETR_2"/>
    <property type="match status" value="1"/>
</dbReference>
<evidence type="ECO:0000313" key="4">
    <source>
        <dbReference type="EMBL" id="GAA1581728.1"/>
    </source>
</evidence>
<sequence length="224" mass="24086">MTFQRARSAEQRAERRRAILTTAATMLAEMPVADFTLNELSRRVSLAKSNVLNYFDSREAVLLELFSSELTGWVADVKLTVGDVLPELTRADRSEQLITAIVGTLSERPIFCDLVSAQAAVLERNISTETALTFKRAAIAAFEELTAVVAGILPELGAEGAGRFCTAASLLAGAIWCHSHPAPVVLAAYEADPSVQALRLEFEPALTDGLRTLLYGALPRPAGA</sequence>
<organism evidence="4 5">
    <name type="scientific">Kribbella hippodromi</name>
    <dbReference type="NCBI Taxonomy" id="434347"/>
    <lineage>
        <taxon>Bacteria</taxon>
        <taxon>Bacillati</taxon>
        <taxon>Actinomycetota</taxon>
        <taxon>Actinomycetes</taxon>
        <taxon>Propionibacteriales</taxon>
        <taxon>Kribbellaceae</taxon>
        <taxon>Kribbella</taxon>
    </lineage>
</organism>
<name>A0ABP4PIJ1_9ACTN</name>
<keyword evidence="1 2" id="KW-0238">DNA-binding</keyword>
<dbReference type="Gene3D" id="1.10.357.10">
    <property type="entry name" value="Tetracycline Repressor, domain 2"/>
    <property type="match status" value="1"/>
</dbReference>